<protein>
    <submittedName>
        <fullName evidence="2">MGMT family protein</fullName>
    </submittedName>
</protein>
<name>A0ABX8RPV8_NOCIO</name>
<reference evidence="2 3" key="1">
    <citation type="submission" date="2021-07" db="EMBL/GenBank/DDBJ databases">
        <title>Whole Genome Sequence of Nocardia Iowensis.</title>
        <authorList>
            <person name="Lamm A."/>
            <person name="Collins-Fairclough A.M."/>
            <person name="Bunk B."/>
            <person name="Sproer C."/>
        </authorList>
    </citation>
    <scope>NUCLEOTIDE SEQUENCE [LARGE SCALE GENOMIC DNA]</scope>
    <source>
        <strain evidence="2 3">NRRL 5646</strain>
    </source>
</reference>
<organism evidence="2 3">
    <name type="scientific">Nocardia iowensis</name>
    <dbReference type="NCBI Taxonomy" id="204891"/>
    <lineage>
        <taxon>Bacteria</taxon>
        <taxon>Bacillati</taxon>
        <taxon>Actinomycetota</taxon>
        <taxon>Actinomycetes</taxon>
        <taxon>Mycobacteriales</taxon>
        <taxon>Nocardiaceae</taxon>
        <taxon>Nocardia</taxon>
    </lineage>
</organism>
<sequence>MATSDAQVERVRALVASIPPGRVATYGDIAAAAGLSTPRTVGWIMRTDAADLPWHRVIGAGGKPAAHLADRQLRLLAAEGVPIREGRVHLRAARFPLS</sequence>
<evidence type="ECO:0000259" key="1">
    <source>
        <dbReference type="Pfam" id="PF01035"/>
    </source>
</evidence>
<dbReference type="Pfam" id="PF01035">
    <property type="entry name" value="DNA_binding_1"/>
    <property type="match status" value="1"/>
</dbReference>
<feature type="domain" description="Methylated-DNA-[protein]-cysteine S-methyltransferase DNA binding" evidence="1">
    <location>
        <begin position="9"/>
        <end position="81"/>
    </location>
</feature>
<dbReference type="PANTHER" id="PTHR42942">
    <property type="entry name" value="6-O-METHYLGUANINE DNA METHYLTRANSFERASE"/>
    <property type="match status" value="1"/>
</dbReference>
<dbReference type="RefSeq" id="WP_218471207.1">
    <property type="nucleotide sequence ID" value="NZ_BAABJN010000006.1"/>
</dbReference>
<accession>A0ABX8RPV8</accession>
<dbReference type="EMBL" id="CP078145">
    <property type="protein sequence ID" value="QXN90335.1"/>
    <property type="molecule type" value="Genomic_DNA"/>
</dbReference>
<dbReference type="InterPro" id="IPR052520">
    <property type="entry name" value="ATL_DNA_repair"/>
</dbReference>
<dbReference type="CDD" id="cd06445">
    <property type="entry name" value="ATase"/>
    <property type="match status" value="1"/>
</dbReference>
<dbReference type="PANTHER" id="PTHR42942:SF1">
    <property type="entry name" value="ALKYLTRANSFERASE-LIKE PROTEIN 1"/>
    <property type="match status" value="1"/>
</dbReference>
<evidence type="ECO:0000313" key="2">
    <source>
        <dbReference type="EMBL" id="QXN90335.1"/>
    </source>
</evidence>
<evidence type="ECO:0000313" key="3">
    <source>
        <dbReference type="Proteomes" id="UP000694257"/>
    </source>
</evidence>
<keyword evidence="3" id="KW-1185">Reference proteome</keyword>
<dbReference type="InterPro" id="IPR014048">
    <property type="entry name" value="MethylDNA_cys_MeTrfase_DNA-bd"/>
</dbReference>
<gene>
    <name evidence="2" type="ORF">KV110_33765</name>
</gene>
<proteinExistence type="predicted"/>
<dbReference type="Proteomes" id="UP000694257">
    <property type="component" value="Chromosome"/>
</dbReference>